<sequence length="156" mass="16634">MADRRAFMAYDIENQIADTEGKTAGKIYEKIIDITSAEIKLLVTAPKLLVDAPGTKKVLEFVSAVLYIDYNSTTYDTNTSLTVQTVTGNTALSGAVTGTNFLHKTADAYTVMAPLGTAAGVVTDVNDGLELVAIGIPATGNSPMKIKIAYRIHDFN</sequence>
<dbReference type="AlphaFoldDB" id="A0A0F9QVW1"/>
<reference evidence="1" key="1">
    <citation type="journal article" date="2015" name="Nature">
        <title>Complex archaea that bridge the gap between prokaryotes and eukaryotes.</title>
        <authorList>
            <person name="Spang A."/>
            <person name="Saw J.H."/>
            <person name="Jorgensen S.L."/>
            <person name="Zaremba-Niedzwiedzka K."/>
            <person name="Martijn J."/>
            <person name="Lind A.E."/>
            <person name="van Eijk R."/>
            <person name="Schleper C."/>
            <person name="Guy L."/>
            <person name="Ettema T.J."/>
        </authorList>
    </citation>
    <scope>NUCLEOTIDE SEQUENCE</scope>
</reference>
<name>A0A0F9QVW1_9ZZZZ</name>
<evidence type="ECO:0000313" key="1">
    <source>
        <dbReference type="EMBL" id="KKN46589.1"/>
    </source>
</evidence>
<accession>A0A0F9QVW1</accession>
<gene>
    <name evidence="1" type="ORF">LCGC14_0671390</name>
</gene>
<dbReference type="EMBL" id="LAZR01001322">
    <property type="protein sequence ID" value="KKN46589.1"/>
    <property type="molecule type" value="Genomic_DNA"/>
</dbReference>
<protein>
    <submittedName>
        <fullName evidence="1">Uncharacterized protein</fullName>
    </submittedName>
</protein>
<proteinExistence type="predicted"/>
<organism evidence="1">
    <name type="scientific">marine sediment metagenome</name>
    <dbReference type="NCBI Taxonomy" id="412755"/>
    <lineage>
        <taxon>unclassified sequences</taxon>
        <taxon>metagenomes</taxon>
        <taxon>ecological metagenomes</taxon>
    </lineage>
</organism>
<comment type="caution">
    <text evidence="1">The sequence shown here is derived from an EMBL/GenBank/DDBJ whole genome shotgun (WGS) entry which is preliminary data.</text>
</comment>